<accession>A0A059ABQ7</accession>
<proteinExistence type="predicted"/>
<reference evidence="1" key="1">
    <citation type="submission" date="2013-07" db="EMBL/GenBank/DDBJ databases">
        <title>The genome of Eucalyptus grandis.</title>
        <authorList>
            <person name="Schmutz J."/>
            <person name="Hayes R."/>
            <person name="Myburg A."/>
            <person name="Tuskan G."/>
            <person name="Grattapaglia D."/>
            <person name="Rokhsar D.S."/>
        </authorList>
    </citation>
    <scope>NUCLEOTIDE SEQUENCE</scope>
    <source>
        <tissue evidence="1">Leaf extractions</tissue>
    </source>
</reference>
<dbReference type="AlphaFoldDB" id="A0A059ABQ7"/>
<evidence type="ECO:0000313" key="1">
    <source>
        <dbReference type="EMBL" id="KCW50810.1"/>
    </source>
</evidence>
<sequence>MASTALSLSILPHPPLVCHIPLTTWQISIESFPFLTTVRCLASVSTHMKVLDPGQEILALVPLLAFPSILVGLKMNLVHGFCNNSAIYRWKWPPNEIQRQDRDFQNQ</sequence>
<gene>
    <name evidence="1" type="ORF">EUGRSUZ_J00469</name>
</gene>
<dbReference type="InParanoid" id="A0A059ABQ7"/>
<name>A0A059ABQ7_EUCGR</name>
<protein>
    <submittedName>
        <fullName evidence="1">Uncharacterized protein</fullName>
    </submittedName>
</protein>
<organism evidence="1">
    <name type="scientific">Eucalyptus grandis</name>
    <name type="common">Flooded gum</name>
    <dbReference type="NCBI Taxonomy" id="71139"/>
    <lineage>
        <taxon>Eukaryota</taxon>
        <taxon>Viridiplantae</taxon>
        <taxon>Streptophyta</taxon>
        <taxon>Embryophyta</taxon>
        <taxon>Tracheophyta</taxon>
        <taxon>Spermatophyta</taxon>
        <taxon>Magnoliopsida</taxon>
        <taxon>eudicotyledons</taxon>
        <taxon>Gunneridae</taxon>
        <taxon>Pentapetalae</taxon>
        <taxon>rosids</taxon>
        <taxon>malvids</taxon>
        <taxon>Myrtales</taxon>
        <taxon>Myrtaceae</taxon>
        <taxon>Myrtoideae</taxon>
        <taxon>Eucalypteae</taxon>
        <taxon>Eucalyptus</taxon>
    </lineage>
</organism>
<dbReference type="EMBL" id="KK198762">
    <property type="protein sequence ID" value="KCW50810.1"/>
    <property type="molecule type" value="Genomic_DNA"/>
</dbReference>
<dbReference type="Gramene" id="KCW50810">
    <property type="protein sequence ID" value="KCW50810"/>
    <property type="gene ID" value="EUGRSUZ_J00469"/>
</dbReference>